<sequence length="463" mass="54019">MLKIHQLFLRSYLVTFFAIFVTLSIVIYFWAKSFYINEIEKNLIQNIKVLSILMEKSKDIESVLNLVNNLSSKLEVRVSIIDKNGTVIAESHKKLEEIKENHLNRVEIIQAINFEIGKQTRVSQTLSKEYLYVAKKVFINNEMYILRIADDTSKILDNFIQLSIEIFIYMALFLTISFMISYFISLRIKKEIDSILDFLENLGNSKDNDPFQSNFTYEFNRITKILNKVSSKLQVKAKEKAKYTAKLKFANRQKDDIISAISHEFKNPIAVIKGYSQTLLNDSELPNEMRNKFLNKIIFNSDKLSKIIDKLRLSIKLRDKDSSLDIREFYIKNILENILGDLKVKYKDRKIFLKGENIKVRADETLFTIVISNLMENALKYSFEDVIVEFDENSISIIDKGVGIDITELEKVKKKYYRVSHNNWNNSLGLGLYIVQTIVSLHGFTLEIESKKMEGSKFTIRYI</sequence>
<keyword evidence="3 10" id="KW-0808">Transferase</keyword>
<gene>
    <name evidence="10" type="primary">senX3_1</name>
    <name evidence="10" type="ORF">AAX29_00395</name>
    <name evidence="11" type="ORF">FE246_04210</name>
</gene>
<dbReference type="GO" id="GO:0005524">
    <property type="term" value="F:ATP binding"/>
    <property type="evidence" value="ECO:0007669"/>
    <property type="project" value="UniProtKB-KW"/>
</dbReference>
<dbReference type="CDD" id="cd00082">
    <property type="entry name" value="HisKA"/>
    <property type="match status" value="1"/>
</dbReference>
<reference evidence="11 13" key="3">
    <citation type="submission" date="2019-05" db="EMBL/GenBank/DDBJ databases">
        <title>Arcobacter cibarius and Arcobacter thereius providing challenges in identification an antibiotic susceptibility and Quinolone resistance.</title>
        <authorList>
            <person name="Busch A."/>
            <person name="Hanel I."/>
            <person name="Hotzel H."/>
            <person name="Tomaso H."/>
        </authorList>
    </citation>
    <scope>NUCLEOTIDE SEQUENCE [LARGE SCALE GENOMIC DNA]</scope>
    <source>
        <strain evidence="11 13">17CS1191_2</strain>
    </source>
</reference>
<evidence type="ECO:0000256" key="7">
    <source>
        <dbReference type="ARBA" id="ARBA00023012"/>
    </source>
</evidence>
<dbReference type="PATRIC" id="fig|544718.43.peg.668"/>
<feature type="transmembrane region" description="Helical" evidence="8">
    <location>
        <begin position="166"/>
        <end position="184"/>
    </location>
</feature>
<dbReference type="PROSITE" id="PS50109">
    <property type="entry name" value="HIS_KIN"/>
    <property type="match status" value="1"/>
</dbReference>
<comment type="caution">
    <text evidence="10">The sequence shown here is derived from an EMBL/GenBank/DDBJ whole genome shotgun (WGS) entry which is preliminary data.</text>
</comment>
<feature type="transmembrane region" description="Helical" evidence="8">
    <location>
        <begin position="12"/>
        <end position="31"/>
    </location>
</feature>
<evidence type="ECO:0000313" key="13">
    <source>
        <dbReference type="Proteomes" id="UP000308001"/>
    </source>
</evidence>
<evidence type="ECO:0000256" key="3">
    <source>
        <dbReference type="ARBA" id="ARBA00022679"/>
    </source>
</evidence>
<dbReference type="GO" id="GO:0007234">
    <property type="term" value="P:osmosensory signaling via phosphorelay pathway"/>
    <property type="evidence" value="ECO:0007669"/>
    <property type="project" value="TreeGrafter"/>
</dbReference>
<dbReference type="InterPro" id="IPR036890">
    <property type="entry name" value="HATPase_C_sf"/>
</dbReference>
<dbReference type="Gene3D" id="3.30.565.10">
    <property type="entry name" value="Histidine kinase-like ATPase, C-terminal domain"/>
    <property type="match status" value="1"/>
</dbReference>
<keyword evidence="8" id="KW-1133">Transmembrane helix</keyword>
<dbReference type="SMART" id="SM00387">
    <property type="entry name" value="HATPase_c"/>
    <property type="match status" value="1"/>
</dbReference>
<evidence type="ECO:0000256" key="4">
    <source>
        <dbReference type="ARBA" id="ARBA00022741"/>
    </source>
</evidence>
<protein>
    <recommendedName>
        <fullName evidence="2">histidine kinase</fullName>
        <ecNumber evidence="2">2.7.13.3</ecNumber>
    </recommendedName>
</protein>
<dbReference type="GO" id="GO:0000155">
    <property type="term" value="F:phosphorelay sensor kinase activity"/>
    <property type="evidence" value="ECO:0007669"/>
    <property type="project" value="InterPro"/>
</dbReference>
<dbReference type="SMART" id="SM00388">
    <property type="entry name" value="HisKA"/>
    <property type="match status" value="1"/>
</dbReference>
<evidence type="ECO:0000313" key="11">
    <source>
        <dbReference type="EMBL" id="TLS72596.1"/>
    </source>
</evidence>
<dbReference type="InterPro" id="IPR005467">
    <property type="entry name" value="His_kinase_dom"/>
</dbReference>
<evidence type="ECO:0000256" key="2">
    <source>
        <dbReference type="ARBA" id="ARBA00012438"/>
    </source>
</evidence>
<dbReference type="Proteomes" id="UP000308001">
    <property type="component" value="Unassembled WGS sequence"/>
</dbReference>
<reference evidence="12" key="2">
    <citation type="submission" date="2015-05" db="EMBL/GenBank/DDBJ databases">
        <authorList>
            <person name="Rovetto F."/>
            <person name="Cocolin L."/>
            <person name="Illeghems K."/>
            <person name="Van Nieuwerburgh F."/>
            <person name="Houf K."/>
        </authorList>
    </citation>
    <scope>NUCLEOTIDE SEQUENCE [LARGE SCALE GENOMIC DNA]</scope>
    <source>
        <strain evidence="12">DU22</strain>
    </source>
</reference>
<dbReference type="InterPro" id="IPR036097">
    <property type="entry name" value="HisK_dim/P_sf"/>
</dbReference>
<dbReference type="InterPro" id="IPR003594">
    <property type="entry name" value="HATPase_dom"/>
</dbReference>
<dbReference type="Proteomes" id="UP000093281">
    <property type="component" value="Unassembled WGS sequence"/>
</dbReference>
<keyword evidence="8" id="KW-0812">Transmembrane</keyword>
<proteinExistence type="predicted"/>
<dbReference type="EMBL" id="LCUJ01000001">
    <property type="protein sequence ID" value="OCM00392.1"/>
    <property type="molecule type" value="Genomic_DNA"/>
</dbReference>
<evidence type="ECO:0000313" key="10">
    <source>
        <dbReference type="EMBL" id="OCM00392.1"/>
    </source>
</evidence>
<dbReference type="Pfam" id="PF00512">
    <property type="entry name" value="HisKA"/>
    <property type="match status" value="1"/>
</dbReference>
<dbReference type="InterPro" id="IPR050351">
    <property type="entry name" value="BphY/WalK/GraS-like"/>
</dbReference>
<dbReference type="RefSeq" id="WP_066182236.1">
    <property type="nucleotide sequence ID" value="NZ_LCUJ01000001.1"/>
</dbReference>
<keyword evidence="5 10" id="KW-0418">Kinase</keyword>
<dbReference type="GO" id="GO:0000156">
    <property type="term" value="F:phosphorelay response regulator activity"/>
    <property type="evidence" value="ECO:0007669"/>
    <property type="project" value="TreeGrafter"/>
</dbReference>
<evidence type="ECO:0000256" key="6">
    <source>
        <dbReference type="ARBA" id="ARBA00022840"/>
    </source>
</evidence>
<dbReference type="EMBL" id="VBUF01000002">
    <property type="protein sequence ID" value="TLS72596.1"/>
    <property type="molecule type" value="Genomic_DNA"/>
</dbReference>
<dbReference type="PANTHER" id="PTHR42878:SF7">
    <property type="entry name" value="SENSOR HISTIDINE KINASE GLRK"/>
    <property type="match status" value="1"/>
</dbReference>
<dbReference type="AlphaFoldDB" id="A0A1C0B9Z2"/>
<keyword evidence="6" id="KW-0067">ATP-binding</keyword>
<dbReference type="EC" id="2.7.13.3" evidence="2"/>
<accession>A0A1C0B9Z2</accession>
<reference evidence="10" key="1">
    <citation type="submission" date="2015-05" db="EMBL/GenBank/DDBJ databases">
        <authorList>
            <person name="Wang D.B."/>
            <person name="Wang M."/>
        </authorList>
    </citation>
    <scope>NUCLEOTIDE SEQUENCE [LARGE SCALE GENOMIC DNA]</scope>
    <source>
        <strain evidence="10">DU22</strain>
    </source>
</reference>
<evidence type="ECO:0000256" key="1">
    <source>
        <dbReference type="ARBA" id="ARBA00000085"/>
    </source>
</evidence>
<name>A0A1C0B9Z2_9BACT</name>
<feature type="domain" description="Histidine kinase" evidence="9">
    <location>
        <begin position="260"/>
        <end position="463"/>
    </location>
</feature>
<evidence type="ECO:0000259" key="9">
    <source>
        <dbReference type="PROSITE" id="PS50109"/>
    </source>
</evidence>
<keyword evidence="8" id="KW-0472">Membrane</keyword>
<dbReference type="SUPFAM" id="SSF55874">
    <property type="entry name" value="ATPase domain of HSP90 chaperone/DNA topoisomerase II/histidine kinase"/>
    <property type="match status" value="1"/>
</dbReference>
<organism evidence="10 12">
    <name type="scientific">Aliarcobacter thereius</name>
    <dbReference type="NCBI Taxonomy" id="544718"/>
    <lineage>
        <taxon>Bacteria</taxon>
        <taxon>Pseudomonadati</taxon>
        <taxon>Campylobacterota</taxon>
        <taxon>Epsilonproteobacteria</taxon>
        <taxon>Campylobacterales</taxon>
        <taxon>Arcobacteraceae</taxon>
        <taxon>Aliarcobacter</taxon>
    </lineage>
</organism>
<keyword evidence="4" id="KW-0547">Nucleotide-binding</keyword>
<evidence type="ECO:0000256" key="8">
    <source>
        <dbReference type="SAM" id="Phobius"/>
    </source>
</evidence>
<dbReference type="GO" id="GO:0030295">
    <property type="term" value="F:protein kinase activator activity"/>
    <property type="evidence" value="ECO:0007669"/>
    <property type="project" value="TreeGrafter"/>
</dbReference>
<dbReference type="OrthoDB" id="5377414at2"/>
<dbReference type="PANTHER" id="PTHR42878">
    <property type="entry name" value="TWO-COMPONENT HISTIDINE KINASE"/>
    <property type="match status" value="1"/>
</dbReference>
<evidence type="ECO:0000313" key="12">
    <source>
        <dbReference type="Proteomes" id="UP000093281"/>
    </source>
</evidence>
<evidence type="ECO:0000256" key="5">
    <source>
        <dbReference type="ARBA" id="ARBA00022777"/>
    </source>
</evidence>
<dbReference type="Pfam" id="PF02518">
    <property type="entry name" value="HATPase_c"/>
    <property type="match status" value="1"/>
</dbReference>
<keyword evidence="7" id="KW-0902">Two-component regulatory system</keyword>
<dbReference type="Gene3D" id="1.10.287.130">
    <property type="match status" value="1"/>
</dbReference>
<dbReference type="InterPro" id="IPR003661">
    <property type="entry name" value="HisK_dim/P_dom"/>
</dbReference>
<dbReference type="STRING" id="544718.AAX25_00683"/>
<dbReference type="SUPFAM" id="SSF47384">
    <property type="entry name" value="Homodimeric domain of signal transducing histidine kinase"/>
    <property type="match status" value="1"/>
</dbReference>
<comment type="catalytic activity">
    <reaction evidence="1">
        <text>ATP + protein L-histidine = ADP + protein N-phospho-L-histidine.</text>
        <dbReference type="EC" id="2.7.13.3"/>
    </reaction>
</comment>